<dbReference type="EMBL" id="FLUO01000001">
    <property type="protein sequence ID" value="SBV91235.1"/>
    <property type="molecule type" value="Genomic_DNA"/>
</dbReference>
<reference evidence="1" key="1">
    <citation type="submission" date="2016-04" db="EMBL/GenBank/DDBJ databases">
        <authorList>
            <person name="Evans L.H."/>
            <person name="Alamgir A."/>
            <person name="Owens N."/>
            <person name="Weber N.D."/>
            <person name="Virtaneva K."/>
            <person name="Barbian K."/>
            <person name="Babar A."/>
            <person name="Rosenke K."/>
        </authorList>
    </citation>
    <scope>NUCLEOTIDE SEQUENCE</scope>
    <source>
        <strain evidence="1">86</strain>
    </source>
</reference>
<name>A0A212IWD1_9PROT</name>
<sequence length="80" mass="8727">MPVLTEEEILACVKARDKGCEDAAALQVGSEFSGAAPAGMKRGYRYGTPEMDFYIDGYLSGLDDVHVSTDLNNIIIEIKR</sequence>
<protein>
    <submittedName>
        <fullName evidence="1">Uncharacterized protein</fullName>
    </submittedName>
</protein>
<gene>
    <name evidence="1" type="ORF">KL86APRO_10100</name>
</gene>
<evidence type="ECO:0000313" key="1">
    <source>
        <dbReference type="EMBL" id="SBV91235.1"/>
    </source>
</evidence>
<accession>A0A212IWD1</accession>
<organism evidence="1">
    <name type="scientific">uncultured Alphaproteobacteria bacterium</name>
    <dbReference type="NCBI Taxonomy" id="91750"/>
    <lineage>
        <taxon>Bacteria</taxon>
        <taxon>Pseudomonadati</taxon>
        <taxon>Pseudomonadota</taxon>
        <taxon>Alphaproteobacteria</taxon>
        <taxon>environmental samples</taxon>
    </lineage>
</organism>
<dbReference type="AlphaFoldDB" id="A0A212IWD1"/>
<proteinExistence type="predicted"/>